<organism evidence="1 2">
    <name type="scientific">Baudoinia panamericana (strain UAMH 10762)</name>
    <name type="common">Angels' share fungus</name>
    <name type="synonym">Baudoinia compniacensis (strain UAMH 10762)</name>
    <dbReference type="NCBI Taxonomy" id="717646"/>
    <lineage>
        <taxon>Eukaryota</taxon>
        <taxon>Fungi</taxon>
        <taxon>Dikarya</taxon>
        <taxon>Ascomycota</taxon>
        <taxon>Pezizomycotina</taxon>
        <taxon>Dothideomycetes</taxon>
        <taxon>Dothideomycetidae</taxon>
        <taxon>Mycosphaerellales</taxon>
        <taxon>Teratosphaeriaceae</taxon>
        <taxon>Baudoinia</taxon>
    </lineage>
</organism>
<dbReference type="EMBL" id="KB445554">
    <property type="protein sequence ID" value="EMC97271.1"/>
    <property type="molecule type" value="Genomic_DNA"/>
</dbReference>
<dbReference type="Proteomes" id="UP000011761">
    <property type="component" value="Unassembled WGS sequence"/>
</dbReference>
<proteinExistence type="predicted"/>
<evidence type="ECO:0000313" key="1">
    <source>
        <dbReference type="EMBL" id="EMC97271.1"/>
    </source>
</evidence>
<protein>
    <submittedName>
        <fullName evidence="1">Uncharacterized protein</fullName>
    </submittedName>
</protein>
<dbReference type="GeneID" id="19108762"/>
<dbReference type="RefSeq" id="XP_007675738.1">
    <property type="nucleotide sequence ID" value="XM_007677548.1"/>
</dbReference>
<dbReference type="OrthoDB" id="5402642at2759"/>
<reference evidence="1 2" key="1">
    <citation type="journal article" date="2012" name="PLoS Pathog.">
        <title>Diverse lifestyles and strategies of plant pathogenesis encoded in the genomes of eighteen Dothideomycetes fungi.</title>
        <authorList>
            <person name="Ohm R.A."/>
            <person name="Feau N."/>
            <person name="Henrissat B."/>
            <person name="Schoch C.L."/>
            <person name="Horwitz B.A."/>
            <person name="Barry K.W."/>
            <person name="Condon B.J."/>
            <person name="Copeland A.C."/>
            <person name="Dhillon B."/>
            <person name="Glaser F."/>
            <person name="Hesse C.N."/>
            <person name="Kosti I."/>
            <person name="LaButti K."/>
            <person name="Lindquist E.A."/>
            <person name="Lucas S."/>
            <person name="Salamov A.A."/>
            <person name="Bradshaw R.E."/>
            <person name="Ciuffetti L."/>
            <person name="Hamelin R.C."/>
            <person name="Kema G.H.J."/>
            <person name="Lawrence C."/>
            <person name="Scott J.A."/>
            <person name="Spatafora J.W."/>
            <person name="Turgeon B.G."/>
            <person name="de Wit P.J.G.M."/>
            <person name="Zhong S."/>
            <person name="Goodwin S.B."/>
            <person name="Grigoriev I.V."/>
        </authorList>
    </citation>
    <scope>NUCLEOTIDE SEQUENCE [LARGE SCALE GENOMIC DNA]</scope>
    <source>
        <strain evidence="1 2">UAMH 10762</strain>
    </source>
</reference>
<dbReference type="HOGENOM" id="CLU_816335_0_0_1"/>
<gene>
    <name evidence="1" type="ORF">BAUCODRAFT_147394</name>
</gene>
<dbReference type="KEGG" id="bcom:BAUCODRAFT_147394"/>
<evidence type="ECO:0000313" key="2">
    <source>
        <dbReference type="Proteomes" id="UP000011761"/>
    </source>
</evidence>
<dbReference type="AlphaFoldDB" id="M2MKQ1"/>
<accession>M2MKQ1</accession>
<name>M2MKQ1_BAUPA</name>
<sequence>MKRLKILPYDFSTKFNTQLVSISKGRQTVLWARCKTEDFIRKAMPTKTMATQGIPAVFSFSLSYHIQTISMLKTKGVPMFGCGFVHDSMTGTVGRDPVTMRIKDKTKGPNSEVVSTFGKSTYVEPFTKMCAVPGLVLVKDAMPDLWEKVDTNTIEIMDRAVIMCSAENTSRYTVDQRIWTCLESGFGSGQSQLITILLQPEQRVTLHLSSLSTASRTHEGRFCIIIEISSPSDNLGVPCLHNLVLNMVVHESISRSIHALCITCKDTNTNPIEDQHTSQYENFNLDENISDTPSLTYSSDLYESEPEDLFYDAGPKPIQDESQDMYEDYNTCATKGEDLG</sequence>
<keyword evidence="2" id="KW-1185">Reference proteome</keyword>